<organism evidence="1">
    <name type="scientific">Siphoviridae sp. ct8wU2</name>
    <dbReference type="NCBI Taxonomy" id="2827791"/>
    <lineage>
        <taxon>Viruses</taxon>
        <taxon>Duplodnaviria</taxon>
        <taxon>Heunggongvirae</taxon>
        <taxon>Uroviricota</taxon>
        <taxon>Caudoviricetes</taxon>
    </lineage>
</organism>
<sequence length="57" mass="6613">METSSGEICVWCDKEKAVSSIFDNGRPVYCEKCQRELLKEFGTPDALADWERTRKQQ</sequence>
<reference evidence="1" key="1">
    <citation type="journal article" date="2021" name="Proc. Natl. Acad. Sci. U.S.A.">
        <title>A Catalog of Tens of Thousands of Viruses from Human Metagenomes Reveals Hidden Associations with Chronic Diseases.</title>
        <authorList>
            <person name="Tisza M.J."/>
            <person name="Buck C.B."/>
        </authorList>
    </citation>
    <scope>NUCLEOTIDE SEQUENCE</scope>
    <source>
        <strain evidence="1">Ct8wU2</strain>
    </source>
</reference>
<accession>A0A8S5SXV7</accession>
<proteinExistence type="predicted"/>
<dbReference type="EMBL" id="BK032699">
    <property type="protein sequence ID" value="DAF55782.1"/>
    <property type="molecule type" value="Genomic_DNA"/>
</dbReference>
<protein>
    <submittedName>
        <fullName evidence="1">Uncharacterized protein</fullName>
    </submittedName>
</protein>
<evidence type="ECO:0000313" key="1">
    <source>
        <dbReference type="EMBL" id="DAF55782.1"/>
    </source>
</evidence>
<name>A0A8S5SXV7_9CAUD</name>